<proteinExistence type="predicted"/>
<sequence length="71" mass="7959">MMDLNDDGPAGEWLQLLEAADANAETDFEIAFCESLREKFETYGSRARLTDAQDRKLRCIAQGGGFWERGA</sequence>
<reference evidence="1 2" key="1">
    <citation type="journal article" date="2010" name="BMC Genomics">
        <title>Metabolic flexibility revealed in the genome of the cyst-forming alpha-1 proteobacterium Rhodospirillum centenum.</title>
        <authorList>
            <person name="Lu Y.K."/>
            <person name="Marden J."/>
            <person name="Han M."/>
            <person name="Swingley W.D."/>
            <person name="Mastrian S.D."/>
            <person name="Chowdhury S.R."/>
            <person name="Hao J."/>
            <person name="Helmy T."/>
            <person name="Kim S."/>
            <person name="Kurdoglu A.A."/>
            <person name="Matthies H.J."/>
            <person name="Rollo D."/>
            <person name="Stothard P."/>
            <person name="Blankenship R.E."/>
            <person name="Bauer C.E."/>
            <person name="Touchman J.W."/>
        </authorList>
    </citation>
    <scope>NUCLEOTIDE SEQUENCE [LARGE SCALE GENOMIC DNA]</scope>
    <source>
        <strain evidence="2">ATCC 51521 / SW</strain>
    </source>
</reference>
<gene>
    <name evidence="1" type="ordered locus">RC1_0050</name>
</gene>
<name>B6IPW4_RHOCS</name>
<dbReference type="AlphaFoldDB" id="B6IPW4"/>
<accession>B6IPW4</accession>
<dbReference type="EMBL" id="CP000613">
    <property type="protein sequence ID" value="ACI97500.1"/>
    <property type="molecule type" value="Genomic_DNA"/>
</dbReference>
<dbReference type="Proteomes" id="UP000001591">
    <property type="component" value="Chromosome"/>
</dbReference>
<evidence type="ECO:0000313" key="1">
    <source>
        <dbReference type="EMBL" id="ACI97500.1"/>
    </source>
</evidence>
<protein>
    <submittedName>
        <fullName evidence="1">Uncharacterized protein</fullName>
    </submittedName>
</protein>
<organism evidence="1 2">
    <name type="scientific">Rhodospirillum centenum (strain ATCC 51521 / SW)</name>
    <dbReference type="NCBI Taxonomy" id="414684"/>
    <lineage>
        <taxon>Bacteria</taxon>
        <taxon>Pseudomonadati</taxon>
        <taxon>Pseudomonadota</taxon>
        <taxon>Alphaproteobacteria</taxon>
        <taxon>Rhodospirillales</taxon>
        <taxon>Rhodospirillaceae</taxon>
        <taxon>Rhodospirillum</taxon>
    </lineage>
</organism>
<keyword evidence="2" id="KW-1185">Reference proteome</keyword>
<dbReference type="eggNOG" id="ENOG5032Y8C">
    <property type="taxonomic scope" value="Bacteria"/>
</dbReference>
<evidence type="ECO:0000313" key="2">
    <source>
        <dbReference type="Proteomes" id="UP000001591"/>
    </source>
</evidence>
<dbReference type="OrthoDB" id="7776375at2"/>
<dbReference type="STRING" id="414684.RC1_0050"/>
<dbReference type="RefSeq" id="WP_012565291.1">
    <property type="nucleotide sequence ID" value="NC_011420.2"/>
</dbReference>
<dbReference type="KEGG" id="rce:RC1_0050"/>
<dbReference type="HOGENOM" id="CLU_2773173_0_0_5"/>